<evidence type="ECO:0000256" key="5">
    <source>
        <dbReference type="ARBA" id="ARBA00022723"/>
    </source>
</evidence>
<evidence type="ECO:0000256" key="8">
    <source>
        <dbReference type="SAM" id="Phobius"/>
    </source>
</evidence>
<sequence length="73" mass="8571">MKFMAKVNLNFNEKPVTLFCSRCRNYVTTQIRRVSGFYSYCRIAIFIALFLWPCALLPCFLACFADTLHYCPE</sequence>
<dbReference type="PANTHER" id="PTHR23292">
    <property type="entry name" value="LIPOPOLYSACCHARIDE-INDUCED TUMOR NECROSIS FACTOR-ALPHA FACTOR"/>
    <property type="match status" value="1"/>
</dbReference>
<dbReference type="EMBL" id="JBGFUD010019357">
    <property type="protein sequence ID" value="MFH4984619.1"/>
    <property type="molecule type" value="Genomic_DNA"/>
</dbReference>
<keyword evidence="6" id="KW-0862">Zinc</keyword>
<keyword evidence="11" id="KW-1185">Reference proteome</keyword>
<comment type="similarity">
    <text evidence="4">Belongs to the CDIP1/LITAF family.</text>
</comment>
<dbReference type="GO" id="GO:0031902">
    <property type="term" value="C:late endosome membrane"/>
    <property type="evidence" value="ECO:0007669"/>
    <property type="project" value="UniProtKB-SubCell"/>
</dbReference>
<dbReference type="SMART" id="SM00714">
    <property type="entry name" value="LITAF"/>
    <property type="match status" value="1"/>
</dbReference>
<comment type="subcellular location">
    <subcellularLocation>
        <location evidence="2">Endosome membrane</location>
        <topology evidence="2">Peripheral membrane protein</topology>
    </subcellularLocation>
    <subcellularLocation>
        <location evidence="1">Late endosome membrane</location>
    </subcellularLocation>
    <subcellularLocation>
        <location evidence="3">Lysosome membrane</location>
        <topology evidence="3">Peripheral membrane protein</topology>
        <orientation evidence="3">Cytoplasmic side</orientation>
    </subcellularLocation>
</comment>
<organism evidence="10 11">
    <name type="scientific">Gnathostoma spinigerum</name>
    <dbReference type="NCBI Taxonomy" id="75299"/>
    <lineage>
        <taxon>Eukaryota</taxon>
        <taxon>Metazoa</taxon>
        <taxon>Ecdysozoa</taxon>
        <taxon>Nematoda</taxon>
        <taxon>Chromadorea</taxon>
        <taxon>Rhabditida</taxon>
        <taxon>Spirurina</taxon>
        <taxon>Gnathostomatomorpha</taxon>
        <taxon>Gnathostomatoidea</taxon>
        <taxon>Gnathostomatidae</taxon>
        <taxon>Gnathostoma</taxon>
    </lineage>
</organism>
<evidence type="ECO:0000256" key="4">
    <source>
        <dbReference type="ARBA" id="ARBA00005975"/>
    </source>
</evidence>
<evidence type="ECO:0000256" key="6">
    <source>
        <dbReference type="ARBA" id="ARBA00022833"/>
    </source>
</evidence>
<evidence type="ECO:0000259" key="9">
    <source>
        <dbReference type="PROSITE" id="PS51837"/>
    </source>
</evidence>
<accession>A0ABD6F364</accession>
<feature type="transmembrane region" description="Helical" evidence="8">
    <location>
        <begin position="43"/>
        <end position="65"/>
    </location>
</feature>
<evidence type="ECO:0000256" key="3">
    <source>
        <dbReference type="ARBA" id="ARBA00004630"/>
    </source>
</evidence>
<dbReference type="InterPro" id="IPR037519">
    <property type="entry name" value="LITAF_fam"/>
</dbReference>
<evidence type="ECO:0000256" key="7">
    <source>
        <dbReference type="ARBA" id="ARBA00023136"/>
    </source>
</evidence>
<comment type="caution">
    <text evidence="10">The sequence shown here is derived from an EMBL/GenBank/DDBJ whole genome shotgun (WGS) entry which is preliminary data.</text>
</comment>
<reference evidence="10 11" key="1">
    <citation type="submission" date="2024-08" db="EMBL/GenBank/DDBJ databases">
        <title>Gnathostoma spinigerum genome.</title>
        <authorList>
            <person name="Gonzalez-Bertolin B."/>
            <person name="Monzon S."/>
            <person name="Zaballos A."/>
            <person name="Jimenez P."/>
            <person name="Dekumyoy P."/>
            <person name="Varona S."/>
            <person name="Cuesta I."/>
            <person name="Sumanam S."/>
            <person name="Adisakwattana P."/>
            <person name="Gasser R.B."/>
            <person name="Hernandez-Gonzalez A."/>
            <person name="Young N.D."/>
            <person name="Perteguer M.J."/>
        </authorList>
    </citation>
    <scope>NUCLEOTIDE SEQUENCE [LARGE SCALE GENOMIC DNA]</scope>
    <source>
        <strain evidence="10">AL3</strain>
        <tissue evidence="10">Liver</tissue>
    </source>
</reference>
<evidence type="ECO:0000256" key="1">
    <source>
        <dbReference type="ARBA" id="ARBA00004414"/>
    </source>
</evidence>
<dbReference type="PANTHER" id="PTHR23292:SF6">
    <property type="entry name" value="FI16602P1-RELATED"/>
    <property type="match status" value="1"/>
</dbReference>
<dbReference type="PROSITE" id="PS51837">
    <property type="entry name" value="LITAF"/>
    <property type="match status" value="1"/>
</dbReference>
<protein>
    <recommendedName>
        <fullName evidence="9">LITAF domain-containing protein</fullName>
    </recommendedName>
</protein>
<name>A0ABD6F364_9BILA</name>
<gene>
    <name evidence="10" type="ORF">AB6A40_011328</name>
</gene>
<dbReference type="Pfam" id="PF10601">
    <property type="entry name" value="zf-LITAF-like"/>
    <property type="match status" value="1"/>
</dbReference>
<dbReference type="Proteomes" id="UP001608902">
    <property type="component" value="Unassembled WGS sequence"/>
</dbReference>
<dbReference type="GO" id="GO:0005765">
    <property type="term" value="C:lysosomal membrane"/>
    <property type="evidence" value="ECO:0007669"/>
    <property type="project" value="UniProtKB-SubCell"/>
</dbReference>
<dbReference type="InterPro" id="IPR006629">
    <property type="entry name" value="LITAF"/>
</dbReference>
<feature type="domain" description="LITAF" evidence="9">
    <location>
        <begin position="1"/>
        <end position="73"/>
    </location>
</feature>
<evidence type="ECO:0000313" key="10">
    <source>
        <dbReference type="EMBL" id="MFH4984619.1"/>
    </source>
</evidence>
<keyword evidence="7 8" id="KW-0472">Membrane</keyword>
<keyword evidence="5" id="KW-0479">Metal-binding</keyword>
<dbReference type="GO" id="GO:0046872">
    <property type="term" value="F:metal ion binding"/>
    <property type="evidence" value="ECO:0007669"/>
    <property type="project" value="UniProtKB-KW"/>
</dbReference>
<dbReference type="AlphaFoldDB" id="A0ABD6F364"/>
<keyword evidence="8" id="KW-1133">Transmembrane helix</keyword>
<evidence type="ECO:0000313" key="11">
    <source>
        <dbReference type="Proteomes" id="UP001608902"/>
    </source>
</evidence>
<keyword evidence="8" id="KW-0812">Transmembrane</keyword>
<proteinExistence type="inferred from homology"/>
<evidence type="ECO:0000256" key="2">
    <source>
        <dbReference type="ARBA" id="ARBA00004481"/>
    </source>
</evidence>